<dbReference type="AlphaFoldDB" id="A0AAV5SG26"/>
<name>A0AAV5SG26_9BILA</name>
<dbReference type="EMBL" id="BTSX01000001">
    <property type="protein sequence ID" value="GMS78636.1"/>
    <property type="molecule type" value="Genomic_DNA"/>
</dbReference>
<dbReference type="PANTHER" id="PTHR21525">
    <property type="entry name" value="MOTILE SPERM PROTEIN"/>
    <property type="match status" value="1"/>
</dbReference>
<evidence type="ECO:0000313" key="2">
    <source>
        <dbReference type="Proteomes" id="UP001432027"/>
    </source>
</evidence>
<protein>
    <submittedName>
        <fullName evidence="1">Uncharacterized protein</fullName>
    </submittedName>
</protein>
<organism evidence="1 2">
    <name type="scientific">Pristionchus entomophagus</name>
    <dbReference type="NCBI Taxonomy" id="358040"/>
    <lineage>
        <taxon>Eukaryota</taxon>
        <taxon>Metazoa</taxon>
        <taxon>Ecdysozoa</taxon>
        <taxon>Nematoda</taxon>
        <taxon>Chromadorea</taxon>
        <taxon>Rhabditida</taxon>
        <taxon>Rhabditina</taxon>
        <taxon>Diplogasteromorpha</taxon>
        <taxon>Diplogasteroidea</taxon>
        <taxon>Neodiplogasteridae</taxon>
        <taxon>Pristionchus</taxon>
    </lineage>
</organism>
<feature type="non-terminal residue" evidence="1">
    <location>
        <position position="1"/>
    </location>
</feature>
<reference evidence="1" key="1">
    <citation type="submission" date="2023-10" db="EMBL/GenBank/DDBJ databases">
        <title>Genome assembly of Pristionchus species.</title>
        <authorList>
            <person name="Yoshida K."/>
            <person name="Sommer R.J."/>
        </authorList>
    </citation>
    <scope>NUCLEOTIDE SEQUENCE</scope>
    <source>
        <strain evidence="1">RS0144</strain>
    </source>
</reference>
<sequence>AFPMTEMIRSWTDLASSGLDYVLGGSKEIVKQDDEKQGFPSKVVAVFVSGLKKSAMKQVSKRGPVKKAIYREAAAGAGVIGALATVALAIPVALDTYRVGVAVKKDYEDGTHHNTVQAGAEAVGGWTGVALGASVGAAVVGPVGGVAGGVVGAWAGLKGSDAVVDSLPEKFRSKL</sequence>
<comment type="caution">
    <text evidence="1">The sequence shown here is derived from an EMBL/GenBank/DDBJ whole genome shotgun (WGS) entry which is preliminary data.</text>
</comment>
<gene>
    <name evidence="1" type="ORF">PENTCL1PPCAC_811</name>
</gene>
<proteinExistence type="predicted"/>
<accession>A0AAV5SG26</accession>
<dbReference type="PANTHER" id="PTHR21525:SF9">
    <property type="entry name" value="CHANNEL_COLICIN DOMAIN-CONTAINING PROTEIN"/>
    <property type="match status" value="1"/>
</dbReference>
<keyword evidence="2" id="KW-1185">Reference proteome</keyword>
<dbReference type="Proteomes" id="UP001432027">
    <property type="component" value="Unassembled WGS sequence"/>
</dbReference>
<evidence type="ECO:0000313" key="1">
    <source>
        <dbReference type="EMBL" id="GMS78636.1"/>
    </source>
</evidence>